<dbReference type="InterPro" id="IPR000033">
    <property type="entry name" value="LDLR_classB_rpt"/>
</dbReference>
<sequence length="658" mass="73289">MDLDLYISKNRQPFVKAEFPIEPERLRYNIIEVSDEKIFIAVHQNDDWFVNLYVSETSEGCSLNLGQQLSELYPMSKATPIFSSKSAPGILIASGTIGKSLEGKMGVFMSRDAGLSWFQVLEGQYIFSIGDYGGVLVVVKSYSSKEQTRDVMYSINEGQTWQSLQLFQHDLHVYGLMTELGEKSTRQCFSPEKMLPEKLISTDLHTVEDLAFDYISNLLFFVDPRRKKIEVIKTDVVGMDRMRRTILDLNVVEMPRGITLHPKKGLMFWTDWNSEEPAVGRCNLDGSDVRKLFKKPDVGWPNGITIDHLSEHLYWVDAKLDYIASSDLNGNLFRKILSNVIFAAGIQEGTNACSRGNAGCSHICVGMPHDGHACLCPDGMILNRSECLCPGLENTDANENCTQVHCPKLQAQCSDGKCINALKWCDFEVDCSDGSDEVNCCELYTCKEFQFLCSDGRCVPLQWVCDLDEDCSDGSDEASCPELSSSTTESNSTCPGQQFTCSNGKCVSSTLVCDGKDDCGDGSDETSCPTEANRTCQDQQFTCSNGKCISNSWVCDGKDDCGDGSDEASCPTEESRPGARLERDIIPLNLYCKANDGHMPTQYAAASAAHYASPRHFRTDRHYDSPNETREQSRRIRPDPVPTRDHVLEESIFTSQLV</sequence>
<dbReference type="Pfam" id="PF00058">
    <property type="entry name" value="Ldl_recept_b"/>
    <property type="match status" value="1"/>
</dbReference>
<dbReference type="Gene3D" id="4.10.400.10">
    <property type="entry name" value="Low-density Lipoprotein Receptor"/>
    <property type="match status" value="4"/>
</dbReference>
<dbReference type="PROSITE" id="PS51120">
    <property type="entry name" value="LDLRB"/>
    <property type="match status" value="1"/>
</dbReference>
<comment type="subcellular location">
    <subcellularLocation>
        <location evidence="1">Membrane</location>
        <topology evidence="1">Single-pass membrane protein</topology>
    </subcellularLocation>
</comment>
<dbReference type="FunFam" id="4.10.400.10:FF:000062">
    <property type="entry name" value="Terribly reduced optic lobes, isoform AI"/>
    <property type="match status" value="1"/>
</dbReference>
<dbReference type="GO" id="GO:0043235">
    <property type="term" value="C:receptor complex"/>
    <property type="evidence" value="ECO:0007669"/>
    <property type="project" value="TreeGrafter"/>
</dbReference>
<evidence type="ECO:0000256" key="9">
    <source>
        <dbReference type="ARBA" id="ARBA00023170"/>
    </source>
</evidence>
<dbReference type="Proteomes" id="UP000792457">
    <property type="component" value="Unassembled WGS sequence"/>
</dbReference>
<dbReference type="SMART" id="SM00135">
    <property type="entry name" value="LY"/>
    <property type="match status" value="3"/>
</dbReference>
<dbReference type="GO" id="GO:0016324">
    <property type="term" value="C:apical plasma membrane"/>
    <property type="evidence" value="ECO:0007669"/>
    <property type="project" value="TreeGrafter"/>
</dbReference>
<feature type="region of interest" description="Disordered" evidence="13">
    <location>
        <begin position="616"/>
        <end position="642"/>
    </location>
</feature>
<evidence type="ECO:0000256" key="10">
    <source>
        <dbReference type="ARBA" id="ARBA00023180"/>
    </source>
</evidence>
<reference evidence="15" key="1">
    <citation type="submission" date="2013-04" db="EMBL/GenBank/DDBJ databases">
        <authorList>
            <person name="Qu J."/>
            <person name="Murali S.C."/>
            <person name="Bandaranaike D."/>
            <person name="Bellair M."/>
            <person name="Blankenburg K."/>
            <person name="Chao H."/>
            <person name="Dinh H."/>
            <person name="Doddapaneni H."/>
            <person name="Downs B."/>
            <person name="Dugan-Rocha S."/>
            <person name="Elkadiri S."/>
            <person name="Gnanaolivu R.D."/>
            <person name="Hernandez B."/>
            <person name="Javaid M."/>
            <person name="Jayaseelan J.C."/>
            <person name="Lee S."/>
            <person name="Li M."/>
            <person name="Ming W."/>
            <person name="Munidasa M."/>
            <person name="Muniz J."/>
            <person name="Nguyen L."/>
            <person name="Ongeri F."/>
            <person name="Osuji N."/>
            <person name="Pu L.-L."/>
            <person name="Puazo M."/>
            <person name="Qu C."/>
            <person name="Quiroz J."/>
            <person name="Raj R."/>
            <person name="Weissenberger G."/>
            <person name="Xin Y."/>
            <person name="Zou X."/>
            <person name="Han Y."/>
            <person name="Richards S."/>
            <person name="Worley K."/>
            <person name="Muzny D."/>
            <person name="Gibbs R."/>
        </authorList>
    </citation>
    <scope>NUCLEOTIDE SEQUENCE</scope>
    <source>
        <strain evidence="15">Sampled in the wild</strain>
    </source>
</reference>
<dbReference type="SUPFAM" id="SSF57424">
    <property type="entry name" value="LDL receptor-like module"/>
    <property type="match status" value="4"/>
</dbReference>
<feature type="disulfide bond" evidence="11">
    <location>
        <begin position="501"/>
        <end position="519"/>
    </location>
</feature>
<feature type="disulfide bond" evidence="11">
    <location>
        <begin position="494"/>
        <end position="506"/>
    </location>
</feature>
<keyword evidence="16" id="KW-1185">Reference proteome</keyword>
<dbReference type="CDD" id="cd00112">
    <property type="entry name" value="LDLa"/>
    <property type="match status" value="4"/>
</dbReference>
<reference evidence="15" key="2">
    <citation type="submission" date="2017-10" db="EMBL/GenBank/DDBJ databases">
        <title>Ladona fulva Genome sequencing and assembly.</title>
        <authorList>
            <person name="Murali S."/>
            <person name="Richards S."/>
            <person name="Bandaranaike D."/>
            <person name="Bellair M."/>
            <person name="Blankenburg K."/>
            <person name="Chao H."/>
            <person name="Dinh H."/>
            <person name="Doddapaneni H."/>
            <person name="Dugan-Rocha S."/>
            <person name="Elkadiri S."/>
            <person name="Gnanaolivu R."/>
            <person name="Hernandez B."/>
            <person name="Skinner E."/>
            <person name="Javaid M."/>
            <person name="Lee S."/>
            <person name="Li M."/>
            <person name="Ming W."/>
            <person name="Munidasa M."/>
            <person name="Muniz J."/>
            <person name="Nguyen L."/>
            <person name="Hughes D."/>
            <person name="Osuji N."/>
            <person name="Pu L.-L."/>
            <person name="Puazo M."/>
            <person name="Qu C."/>
            <person name="Quiroz J."/>
            <person name="Raj R."/>
            <person name="Weissenberger G."/>
            <person name="Xin Y."/>
            <person name="Zou X."/>
            <person name="Han Y."/>
            <person name="Worley K."/>
            <person name="Muzny D."/>
            <person name="Gibbs R."/>
        </authorList>
    </citation>
    <scope>NUCLEOTIDE SEQUENCE</scope>
    <source>
        <strain evidence="15">Sampled in the wild</strain>
    </source>
</reference>
<evidence type="ECO:0000256" key="13">
    <source>
        <dbReference type="SAM" id="MobiDB-lite"/>
    </source>
</evidence>
<feature type="disulfide bond" evidence="11">
    <location>
        <begin position="465"/>
        <end position="480"/>
    </location>
</feature>
<dbReference type="SMART" id="SM00181">
    <property type="entry name" value="EGF"/>
    <property type="match status" value="2"/>
</dbReference>
<gene>
    <name evidence="15" type="ORF">J437_LFUL018795</name>
</gene>
<feature type="disulfide bond" evidence="11">
    <location>
        <begin position="543"/>
        <end position="561"/>
    </location>
</feature>
<dbReference type="GO" id="GO:0006898">
    <property type="term" value="P:receptor-mediated endocytosis"/>
    <property type="evidence" value="ECO:0007669"/>
    <property type="project" value="TreeGrafter"/>
</dbReference>
<evidence type="ECO:0000256" key="6">
    <source>
        <dbReference type="ARBA" id="ARBA00022989"/>
    </source>
</evidence>
<dbReference type="OrthoDB" id="6751419at2759"/>
<keyword evidence="5" id="KW-0677">Repeat</keyword>
<dbReference type="PANTHER" id="PTHR22722">
    <property type="entry name" value="LOW-DENSITY LIPOPROTEIN RECEPTOR-RELATED PROTEIN 2-RELATED"/>
    <property type="match status" value="1"/>
</dbReference>
<dbReference type="AlphaFoldDB" id="A0A8K0KSY4"/>
<feature type="disulfide bond" evidence="11">
    <location>
        <begin position="536"/>
        <end position="548"/>
    </location>
</feature>
<organism evidence="15 16">
    <name type="scientific">Ladona fulva</name>
    <name type="common">Scarce chaser dragonfly</name>
    <name type="synonym">Libellula fulva</name>
    <dbReference type="NCBI Taxonomy" id="123851"/>
    <lineage>
        <taxon>Eukaryota</taxon>
        <taxon>Metazoa</taxon>
        <taxon>Ecdysozoa</taxon>
        <taxon>Arthropoda</taxon>
        <taxon>Hexapoda</taxon>
        <taxon>Insecta</taxon>
        <taxon>Pterygota</taxon>
        <taxon>Palaeoptera</taxon>
        <taxon>Odonata</taxon>
        <taxon>Epiprocta</taxon>
        <taxon>Anisoptera</taxon>
        <taxon>Libelluloidea</taxon>
        <taxon>Libellulidae</taxon>
        <taxon>Ladona</taxon>
    </lineage>
</organism>
<keyword evidence="3" id="KW-0254">Endocytosis</keyword>
<dbReference type="PROSITE" id="PS01209">
    <property type="entry name" value="LDLRA_1"/>
    <property type="match status" value="1"/>
</dbReference>
<keyword evidence="7" id="KW-0472">Membrane</keyword>
<keyword evidence="9" id="KW-0675">Receptor</keyword>
<dbReference type="InterPro" id="IPR031778">
    <property type="entry name" value="Sortilin_N"/>
</dbReference>
<name>A0A8K0KSY4_LADFU</name>
<feature type="disulfide bond" evidence="11">
    <location>
        <begin position="413"/>
        <end position="431"/>
    </location>
</feature>
<feature type="disulfide bond" evidence="11">
    <location>
        <begin position="406"/>
        <end position="418"/>
    </location>
</feature>
<dbReference type="InterPro" id="IPR023415">
    <property type="entry name" value="LDLR_class-A_CS"/>
</dbReference>
<feature type="repeat" description="LDL-receptor class B" evidence="12">
    <location>
        <begin position="265"/>
        <end position="310"/>
    </location>
</feature>
<evidence type="ECO:0000256" key="12">
    <source>
        <dbReference type="PROSITE-ProRule" id="PRU00461"/>
    </source>
</evidence>
<keyword evidence="2" id="KW-0245">EGF-like domain</keyword>
<evidence type="ECO:0000256" key="4">
    <source>
        <dbReference type="ARBA" id="ARBA00022692"/>
    </source>
</evidence>
<feature type="disulfide bond" evidence="11">
    <location>
        <begin position="425"/>
        <end position="440"/>
    </location>
</feature>
<feature type="disulfide bond" evidence="11">
    <location>
        <begin position="446"/>
        <end position="458"/>
    </location>
</feature>
<feature type="compositionally biased region" description="Basic and acidic residues" evidence="13">
    <location>
        <begin position="620"/>
        <end position="642"/>
    </location>
</feature>
<accession>A0A8K0KSY4</accession>
<dbReference type="Pfam" id="PF00057">
    <property type="entry name" value="Ldl_recept_a"/>
    <property type="match status" value="4"/>
</dbReference>
<evidence type="ECO:0000256" key="8">
    <source>
        <dbReference type="ARBA" id="ARBA00023157"/>
    </source>
</evidence>
<dbReference type="SUPFAM" id="SSF63825">
    <property type="entry name" value="YWTD domain"/>
    <property type="match status" value="1"/>
</dbReference>
<feature type="disulfide bond" evidence="11">
    <location>
        <begin position="513"/>
        <end position="528"/>
    </location>
</feature>
<dbReference type="InterPro" id="IPR002172">
    <property type="entry name" value="LDrepeatLR_classA_rpt"/>
</dbReference>
<feature type="disulfide bond" evidence="11">
    <location>
        <begin position="453"/>
        <end position="471"/>
    </location>
</feature>
<evidence type="ECO:0000256" key="1">
    <source>
        <dbReference type="ARBA" id="ARBA00004167"/>
    </source>
</evidence>
<dbReference type="FunFam" id="4.10.400.10:FF:000119">
    <property type="entry name" value="Suppressor of tumorigenicity 14 protein homolog"/>
    <property type="match status" value="1"/>
</dbReference>
<dbReference type="EMBL" id="KZ309550">
    <property type="protein sequence ID" value="KAG8239205.1"/>
    <property type="molecule type" value="Genomic_DNA"/>
</dbReference>
<dbReference type="GO" id="GO:0042562">
    <property type="term" value="F:hormone binding"/>
    <property type="evidence" value="ECO:0007669"/>
    <property type="project" value="TreeGrafter"/>
</dbReference>
<dbReference type="PRINTS" id="PR00261">
    <property type="entry name" value="LDLRECEPTOR"/>
</dbReference>
<protein>
    <recommendedName>
        <fullName evidence="14">EGF-like domain-containing protein</fullName>
    </recommendedName>
</protein>
<feature type="domain" description="EGF-like" evidence="14">
    <location>
        <begin position="352"/>
        <end position="388"/>
    </location>
</feature>
<dbReference type="Gene3D" id="2.120.10.30">
    <property type="entry name" value="TolB, C-terminal domain"/>
    <property type="match status" value="1"/>
</dbReference>
<keyword evidence="8 11" id="KW-1015">Disulfide bond</keyword>
<feature type="domain" description="EGF-like" evidence="14">
    <location>
        <begin position="535"/>
        <end position="571"/>
    </location>
</feature>
<evidence type="ECO:0000256" key="11">
    <source>
        <dbReference type="PROSITE-ProRule" id="PRU00124"/>
    </source>
</evidence>
<dbReference type="Gene3D" id="2.10.25.10">
    <property type="entry name" value="Laminin"/>
    <property type="match status" value="1"/>
</dbReference>
<evidence type="ECO:0000256" key="5">
    <source>
        <dbReference type="ARBA" id="ARBA00022737"/>
    </source>
</evidence>
<evidence type="ECO:0000259" key="14">
    <source>
        <dbReference type="SMART" id="SM00181"/>
    </source>
</evidence>
<dbReference type="PROSITE" id="PS50068">
    <property type="entry name" value="LDLRA_2"/>
    <property type="match status" value="4"/>
</dbReference>
<keyword evidence="4" id="KW-0812">Transmembrane</keyword>
<proteinExistence type="predicted"/>
<keyword evidence="10" id="KW-0325">Glycoprotein</keyword>
<dbReference type="SUPFAM" id="SSF57196">
    <property type="entry name" value="EGF/Laminin"/>
    <property type="match status" value="1"/>
</dbReference>
<dbReference type="InterPro" id="IPR051221">
    <property type="entry name" value="LDLR-related"/>
</dbReference>
<dbReference type="Pfam" id="PF15902">
    <property type="entry name" value="Sortilin-Vps10"/>
    <property type="match status" value="1"/>
</dbReference>
<dbReference type="SUPFAM" id="SSF110296">
    <property type="entry name" value="Oligoxyloglucan reducing end-specific cellobiohydrolase"/>
    <property type="match status" value="1"/>
</dbReference>
<dbReference type="InterPro" id="IPR011042">
    <property type="entry name" value="6-blade_b-propeller_TolB-like"/>
</dbReference>
<comment type="caution">
    <text evidence="15">The sequence shown here is derived from an EMBL/GenBank/DDBJ whole genome shotgun (WGS) entry which is preliminary data.</text>
</comment>
<evidence type="ECO:0000256" key="3">
    <source>
        <dbReference type="ARBA" id="ARBA00022583"/>
    </source>
</evidence>
<dbReference type="SMART" id="SM00192">
    <property type="entry name" value="LDLa"/>
    <property type="match status" value="4"/>
</dbReference>
<feature type="disulfide bond" evidence="11">
    <location>
        <begin position="555"/>
        <end position="570"/>
    </location>
</feature>
<dbReference type="InterPro" id="IPR036055">
    <property type="entry name" value="LDL_receptor-like_sf"/>
</dbReference>
<evidence type="ECO:0000256" key="7">
    <source>
        <dbReference type="ARBA" id="ARBA00023136"/>
    </source>
</evidence>
<keyword evidence="6" id="KW-1133">Transmembrane helix</keyword>
<dbReference type="InterPro" id="IPR000742">
    <property type="entry name" value="EGF"/>
</dbReference>
<evidence type="ECO:0000313" key="16">
    <source>
        <dbReference type="Proteomes" id="UP000792457"/>
    </source>
</evidence>
<dbReference type="FunFam" id="4.10.400.10:FF:000113">
    <property type="entry name" value="Low-density lipoprotein receptor-related protein 8"/>
    <property type="match status" value="1"/>
</dbReference>
<evidence type="ECO:0000313" key="15">
    <source>
        <dbReference type="EMBL" id="KAG8239205.1"/>
    </source>
</evidence>
<evidence type="ECO:0000256" key="2">
    <source>
        <dbReference type="ARBA" id="ARBA00022536"/>
    </source>
</evidence>